<keyword evidence="2" id="KW-1185">Reference proteome</keyword>
<accession>A0ACB8H4L9</accession>
<organism evidence="1 2">
    <name type="scientific">Psilocybe cubensis</name>
    <name type="common">Psychedelic mushroom</name>
    <name type="synonym">Stropharia cubensis</name>
    <dbReference type="NCBI Taxonomy" id="181762"/>
    <lineage>
        <taxon>Eukaryota</taxon>
        <taxon>Fungi</taxon>
        <taxon>Dikarya</taxon>
        <taxon>Basidiomycota</taxon>
        <taxon>Agaricomycotina</taxon>
        <taxon>Agaricomycetes</taxon>
        <taxon>Agaricomycetidae</taxon>
        <taxon>Agaricales</taxon>
        <taxon>Agaricineae</taxon>
        <taxon>Strophariaceae</taxon>
        <taxon>Psilocybe</taxon>
    </lineage>
</organism>
<gene>
    <name evidence="1" type="ORF">JR316_0004755</name>
</gene>
<dbReference type="Proteomes" id="UP000664032">
    <property type="component" value="Unassembled WGS sequence"/>
</dbReference>
<name>A0ACB8H4L9_PSICU</name>
<protein>
    <submittedName>
        <fullName evidence="1">Uncharacterized protein</fullName>
    </submittedName>
</protein>
<evidence type="ECO:0000313" key="1">
    <source>
        <dbReference type="EMBL" id="KAH9482655.1"/>
    </source>
</evidence>
<dbReference type="EMBL" id="JAFIQS020000004">
    <property type="protein sequence ID" value="KAH9482655.1"/>
    <property type="molecule type" value="Genomic_DNA"/>
</dbReference>
<sequence>MHSTLTIDSSARMRFTGTRIAFICTILTGNGQLSQASFVVDGGAPVRIAHPTTPPVQWQTTFWDSGLLSYGSKLCNTFHEKECVEPICTLGYARFLIPTLMVQSPEEKKESHRVASSKYYAKNRSALQESARLRMQKLRAARKSGKHLPTQNSVSNIQTTASSSATSTPATRTPLTARKSSTSEVPVNKGLLFVDNPLLQDCMTD</sequence>
<proteinExistence type="predicted"/>
<comment type="caution">
    <text evidence="1">The sequence shown here is derived from an EMBL/GenBank/DDBJ whole genome shotgun (WGS) entry which is preliminary data.</text>
</comment>
<reference evidence="1" key="1">
    <citation type="submission" date="2021-10" db="EMBL/GenBank/DDBJ databases">
        <title>Psilocybe cubensis genome.</title>
        <authorList>
            <person name="Mckernan K.J."/>
            <person name="Crawford S."/>
            <person name="Trippe A."/>
            <person name="Kane L.T."/>
            <person name="Mclaughlin S."/>
        </authorList>
    </citation>
    <scope>NUCLEOTIDE SEQUENCE</scope>
    <source>
        <strain evidence="1">MGC-MH-2018</strain>
    </source>
</reference>
<evidence type="ECO:0000313" key="2">
    <source>
        <dbReference type="Proteomes" id="UP000664032"/>
    </source>
</evidence>